<keyword evidence="10 13" id="KW-0472">Membrane</keyword>
<evidence type="ECO:0000256" key="13">
    <source>
        <dbReference type="SAM" id="Phobius"/>
    </source>
</evidence>
<dbReference type="InterPro" id="IPR001421">
    <property type="entry name" value="ATP8_metazoa"/>
</dbReference>
<evidence type="ECO:0000256" key="7">
    <source>
        <dbReference type="ARBA" id="ARBA00022989"/>
    </source>
</evidence>
<evidence type="ECO:0000256" key="10">
    <source>
        <dbReference type="ARBA" id="ARBA00023136"/>
    </source>
</evidence>
<comment type="similarity">
    <text evidence="2 11">Belongs to the ATPase protein 8 family.</text>
</comment>
<keyword evidence="5 11" id="KW-0812">Transmembrane</keyword>
<evidence type="ECO:0000256" key="3">
    <source>
        <dbReference type="ARBA" id="ARBA00022448"/>
    </source>
</evidence>
<keyword evidence="7 13" id="KW-1133">Transmembrane helix</keyword>
<dbReference type="Pfam" id="PF00895">
    <property type="entry name" value="ATP-synt_8"/>
    <property type="match status" value="1"/>
</dbReference>
<feature type="compositionally biased region" description="Polar residues" evidence="12">
    <location>
        <begin position="32"/>
        <end position="42"/>
    </location>
</feature>
<dbReference type="GO" id="GO:0045259">
    <property type="term" value="C:proton-transporting ATP synthase complex"/>
    <property type="evidence" value="ECO:0007669"/>
    <property type="project" value="UniProtKB-KW"/>
</dbReference>
<feature type="transmembrane region" description="Helical" evidence="13">
    <location>
        <begin position="6"/>
        <end position="28"/>
    </location>
</feature>
<organism evidence="14">
    <name type="scientific">Heterocentrotus mammillatus</name>
    <name type="common">Slate-pencil urchin</name>
    <dbReference type="NCBI Taxonomy" id="31180"/>
    <lineage>
        <taxon>Eukaryota</taxon>
        <taxon>Metazoa</taxon>
        <taxon>Echinodermata</taxon>
        <taxon>Eleutherozoa</taxon>
        <taxon>Echinozoa</taxon>
        <taxon>Echinoidea</taxon>
        <taxon>Euechinoidea</taxon>
        <taxon>Echinacea</taxon>
        <taxon>Camarodonta</taxon>
        <taxon>Echinidea</taxon>
        <taxon>Echinometridae</taxon>
        <taxon>Heterocentrotus</taxon>
    </lineage>
</organism>
<dbReference type="GeneID" id="32886960"/>
<name>A0A1W5HYV4_HETMA</name>
<sequence>MPQLDFTWWIINFFIVWASVLVVLTILLNSIPSNNTSQTSSVEIKKESTSWQWL</sequence>
<evidence type="ECO:0000256" key="4">
    <source>
        <dbReference type="ARBA" id="ARBA00022547"/>
    </source>
</evidence>
<proteinExistence type="inferred from homology"/>
<gene>
    <name evidence="14" type="primary">ATP8</name>
</gene>
<keyword evidence="9 11" id="KW-0496">Mitochondrion</keyword>
<feature type="region of interest" description="Disordered" evidence="12">
    <location>
        <begin position="32"/>
        <end position="54"/>
    </location>
</feature>
<evidence type="ECO:0000256" key="12">
    <source>
        <dbReference type="SAM" id="MobiDB-lite"/>
    </source>
</evidence>
<evidence type="ECO:0000313" key="14">
    <source>
        <dbReference type="EMBL" id="AID60564.1"/>
    </source>
</evidence>
<evidence type="ECO:0000256" key="5">
    <source>
        <dbReference type="ARBA" id="ARBA00022692"/>
    </source>
</evidence>
<keyword evidence="6 11" id="KW-0375">Hydrogen ion transport</keyword>
<keyword evidence="8 11" id="KW-0406">Ion transport</keyword>
<dbReference type="RefSeq" id="YP_009369645.1">
    <property type="nucleotide sequence ID" value="NC_034768.1"/>
</dbReference>
<evidence type="ECO:0000256" key="1">
    <source>
        <dbReference type="ARBA" id="ARBA00004304"/>
    </source>
</evidence>
<dbReference type="GO" id="GO:0015078">
    <property type="term" value="F:proton transmembrane transporter activity"/>
    <property type="evidence" value="ECO:0007669"/>
    <property type="project" value="InterPro"/>
</dbReference>
<comment type="subcellular location">
    <subcellularLocation>
        <location evidence="1 11">Mitochondrion membrane</location>
        <topology evidence="1 11">Single-pass membrane protein</topology>
    </subcellularLocation>
</comment>
<dbReference type="GO" id="GO:0015986">
    <property type="term" value="P:proton motive force-driven ATP synthesis"/>
    <property type="evidence" value="ECO:0007669"/>
    <property type="project" value="InterPro"/>
</dbReference>
<dbReference type="GO" id="GO:0031966">
    <property type="term" value="C:mitochondrial membrane"/>
    <property type="evidence" value="ECO:0007669"/>
    <property type="project" value="UniProtKB-SubCell"/>
</dbReference>
<evidence type="ECO:0000256" key="2">
    <source>
        <dbReference type="ARBA" id="ARBA00008892"/>
    </source>
</evidence>
<reference evidence="14" key="1">
    <citation type="submission" date="2014-04" db="EMBL/GenBank/DDBJ databases">
        <title>Population genetic structure of spotted seal (Phoca largha) based on mitochondrial DNA sequences including Korean populations.</title>
        <authorList>
            <person name="Jung G."/>
            <person name="Park H.Y."/>
            <person name="Kim K.S."/>
            <person name="Lee M.-Y."/>
            <person name="Lee H."/>
            <person name="Lee H.S."/>
            <person name="Han S.-H."/>
            <person name="Kim C.-B."/>
        </authorList>
    </citation>
    <scope>NUCLEOTIDE SEQUENCE</scope>
    <source>
        <tissue evidence="14">Gonad</tissue>
    </source>
</reference>
<evidence type="ECO:0000256" key="9">
    <source>
        <dbReference type="ARBA" id="ARBA00023128"/>
    </source>
</evidence>
<evidence type="ECO:0000256" key="11">
    <source>
        <dbReference type="RuleBase" id="RU003661"/>
    </source>
</evidence>
<dbReference type="CTD" id="4509"/>
<geneLocation type="mitochondrion" evidence="14"/>
<evidence type="ECO:0000256" key="6">
    <source>
        <dbReference type="ARBA" id="ARBA00022781"/>
    </source>
</evidence>
<dbReference type="EMBL" id="KJ680292">
    <property type="protein sequence ID" value="AID60564.1"/>
    <property type="molecule type" value="Genomic_DNA"/>
</dbReference>
<keyword evidence="4 11" id="KW-0138">CF(0)</keyword>
<keyword evidence="3 11" id="KW-0813">Transport</keyword>
<accession>A0A1W5HYV4</accession>
<dbReference type="AlphaFoldDB" id="A0A1W5HYV4"/>
<evidence type="ECO:0000256" key="8">
    <source>
        <dbReference type="ARBA" id="ARBA00023065"/>
    </source>
</evidence>
<protein>
    <recommendedName>
        <fullName evidence="11">ATP synthase complex subunit 8</fullName>
    </recommendedName>
</protein>